<reference evidence="1 2" key="1">
    <citation type="submission" date="2016-05" db="EMBL/GenBank/DDBJ databases">
        <title>A degradative enzymes factory behind the ericoid mycorrhizal symbiosis.</title>
        <authorList>
            <consortium name="DOE Joint Genome Institute"/>
            <person name="Martino E."/>
            <person name="Morin E."/>
            <person name="Grelet G."/>
            <person name="Kuo A."/>
            <person name="Kohler A."/>
            <person name="Daghino S."/>
            <person name="Barry K."/>
            <person name="Choi C."/>
            <person name="Cichocki N."/>
            <person name="Clum A."/>
            <person name="Copeland A."/>
            <person name="Hainaut M."/>
            <person name="Haridas S."/>
            <person name="Labutti K."/>
            <person name="Lindquist E."/>
            <person name="Lipzen A."/>
            <person name="Khouja H.-R."/>
            <person name="Murat C."/>
            <person name="Ohm R."/>
            <person name="Olson A."/>
            <person name="Spatafora J."/>
            <person name="Veneault-Fourrey C."/>
            <person name="Henrissat B."/>
            <person name="Grigoriev I."/>
            <person name="Martin F."/>
            <person name="Perotto S."/>
        </authorList>
    </citation>
    <scope>NUCLEOTIDE SEQUENCE [LARGE SCALE GENOMIC DNA]</scope>
    <source>
        <strain evidence="1 2">UAMH 7357</strain>
    </source>
</reference>
<dbReference type="Gene3D" id="3.40.50.10470">
    <property type="entry name" value="Translation initiation factor eif-2b, domain 2"/>
    <property type="match status" value="1"/>
</dbReference>
<keyword evidence="2" id="KW-1185">Reference proteome</keyword>
<dbReference type="InterPro" id="IPR042529">
    <property type="entry name" value="IF_2B-like_C"/>
</dbReference>
<dbReference type="SUPFAM" id="SSF100950">
    <property type="entry name" value="NagB/RpiA/CoA transferase-like"/>
    <property type="match status" value="1"/>
</dbReference>
<accession>A0A2J6Q5I2</accession>
<dbReference type="InterPro" id="IPR037171">
    <property type="entry name" value="NagB/RpiA_transferase-like"/>
</dbReference>
<dbReference type="AlphaFoldDB" id="A0A2J6Q5I2"/>
<proteinExistence type="predicted"/>
<dbReference type="OrthoDB" id="3515070at2759"/>
<sequence>MTCCQDKQRTVQHSTRGNEAACQCVSALHISQVNAVNFGRLTKTSTAPGRSYREGCSKAHEHVLPGQEDRQEGRLRIGTALVAMEANEAAKLVIVLCETIKFTERDSLGLDCPHNEIAPADELVIPGGSLEKWLPRTTFGAAKNIIAGDSQYRALHWYPDEMAQMGVSRIRLSGLDKIPVGSQAMTLMPTKYDGVAKPMYLAMDTLGKTYFLAWCGFASVGAKIFLVHDPKTAVSTLMNNQDLRWTVLGGVSGECNLVALTSDPAAFS</sequence>
<gene>
    <name evidence="1" type="ORF">NA56DRAFT_703682</name>
</gene>
<name>A0A2J6Q5I2_9HELO</name>
<protein>
    <submittedName>
        <fullName evidence="1">Uncharacterized protein</fullName>
    </submittedName>
</protein>
<dbReference type="STRING" id="1745343.A0A2J6Q5I2"/>
<dbReference type="Proteomes" id="UP000235672">
    <property type="component" value="Unassembled WGS sequence"/>
</dbReference>
<organism evidence="1 2">
    <name type="scientific">Hyaloscypha hepaticicola</name>
    <dbReference type="NCBI Taxonomy" id="2082293"/>
    <lineage>
        <taxon>Eukaryota</taxon>
        <taxon>Fungi</taxon>
        <taxon>Dikarya</taxon>
        <taxon>Ascomycota</taxon>
        <taxon>Pezizomycotina</taxon>
        <taxon>Leotiomycetes</taxon>
        <taxon>Helotiales</taxon>
        <taxon>Hyaloscyphaceae</taxon>
        <taxon>Hyaloscypha</taxon>
    </lineage>
</organism>
<dbReference type="EMBL" id="KZ613481">
    <property type="protein sequence ID" value="PMD21491.1"/>
    <property type="molecule type" value="Genomic_DNA"/>
</dbReference>
<evidence type="ECO:0000313" key="1">
    <source>
        <dbReference type="EMBL" id="PMD21491.1"/>
    </source>
</evidence>
<evidence type="ECO:0000313" key="2">
    <source>
        <dbReference type="Proteomes" id="UP000235672"/>
    </source>
</evidence>